<dbReference type="PANTHER" id="PTHR10584">
    <property type="entry name" value="SUGAR KINASE"/>
    <property type="match status" value="1"/>
</dbReference>
<evidence type="ECO:0000313" key="4">
    <source>
        <dbReference type="EMBL" id="MBM9477847.1"/>
    </source>
</evidence>
<dbReference type="GO" id="GO:0005829">
    <property type="term" value="C:cytosol"/>
    <property type="evidence" value="ECO:0007669"/>
    <property type="project" value="TreeGrafter"/>
</dbReference>
<organism evidence="4 5">
    <name type="scientific">Nakamurella flavida</name>
    <dbReference type="NCBI Taxonomy" id="363630"/>
    <lineage>
        <taxon>Bacteria</taxon>
        <taxon>Bacillati</taxon>
        <taxon>Actinomycetota</taxon>
        <taxon>Actinomycetes</taxon>
        <taxon>Nakamurellales</taxon>
        <taxon>Nakamurellaceae</taxon>
        <taxon>Nakamurella</taxon>
    </lineage>
</organism>
<dbReference type="Pfam" id="PF00294">
    <property type="entry name" value="PfkB"/>
    <property type="match status" value="1"/>
</dbReference>
<evidence type="ECO:0000259" key="3">
    <source>
        <dbReference type="Pfam" id="PF00294"/>
    </source>
</evidence>
<feature type="domain" description="Carbohydrate kinase PfkB" evidence="3">
    <location>
        <begin position="15"/>
        <end position="298"/>
    </location>
</feature>
<evidence type="ECO:0000256" key="1">
    <source>
        <dbReference type="ARBA" id="ARBA00022679"/>
    </source>
</evidence>
<dbReference type="SUPFAM" id="SSF53613">
    <property type="entry name" value="Ribokinase-like"/>
    <property type="match status" value="1"/>
</dbReference>
<dbReference type="InterPro" id="IPR029056">
    <property type="entry name" value="Ribokinase-like"/>
</dbReference>
<accession>A0A938YKU9</accession>
<keyword evidence="2" id="KW-0418">Kinase</keyword>
<comment type="caution">
    <text evidence="4">The sequence shown here is derived from an EMBL/GenBank/DDBJ whole genome shotgun (WGS) entry which is preliminary data.</text>
</comment>
<dbReference type="AlphaFoldDB" id="A0A938YKU9"/>
<dbReference type="InterPro" id="IPR011611">
    <property type="entry name" value="PfkB_dom"/>
</dbReference>
<proteinExistence type="predicted"/>
<gene>
    <name evidence="4" type="ORF">JL107_15465</name>
</gene>
<name>A0A938YKU9_9ACTN</name>
<dbReference type="GO" id="GO:0016301">
    <property type="term" value="F:kinase activity"/>
    <property type="evidence" value="ECO:0007669"/>
    <property type="project" value="UniProtKB-KW"/>
</dbReference>
<dbReference type="PANTHER" id="PTHR10584:SF157">
    <property type="entry name" value="SULFOFRUCTOSE KINASE"/>
    <property type="match status" value="1"/>
</dbReference>
<dbReference type="RefSeq" id="WP_205257950.1">
    <property type="nucleotide sequence ID" value="NZ_BAAAPV010000005.1"/>
</dbReference>
<keyword evidence="5" id="KW-1185">Reference proteome</keyword>
<keyword evidence="1" id="KW-0808">Transferase</keyword>
<sequence>MSLSAYDELDVIGGGAASVDRILLVDAPLGDSKGRVLLEQERYGGNVATAMVAAARGGATTAFVGHLPARDVEPGLWQCLRHNGVRLDLARTAPGQPGIRATILVDPDGRRFIAVDDDAPIGLPDDLDLELVRHAKVLLLDGYAVPAGVRAARAAREAGRGVVLDLEKVHHPETELLVDLSDHLVLPESFAVQWTGTNSPARAIAALWRADRCAVVITCGDRGAYFVSADDGTALGTGVLDRIQHQSVPPVQVKDTTGCGDVFHGAYAAALARGLPIAQCVAGATAAAAECATRVGGIPADS</sequence>
<dbReference type="Proteomes" id="UP000663801">
    <property type="component" value="Unassembled WGS sequence"/>
</dbReference>
<dbReference type="EMBL" id="JAERWL010000012">
    <property type="protein sequence ID" value="MBM9477847.1"/>
    <property type="molecule type" value="Genomic_DNA"/>
</dbReference>
<evidence type="ECO:0000256" key="2">
    <source>
        <dbReference type="ARBA" id="ARBA00022777"/>
    </source>
</evidence>
<reference evidence="4" key="1">
    <citation type="submission" date="2021-01" db="EMBL/GenBank/DDBJ databases">
        <title>KCTC 19127 draft genome.</title>
        <authorList>
            <person name="An D."/>
        </authorList>
    </citation>
    <scope>NUCLEOTIDE SEQUENCE</scope>
    <source>
        <strain evidence="4">KCTC 19127</strain>
    </source>
</reference>
<protein>
    <recommendedName>
        <fullName evidence="3">Carbohydrate kinase PfkB domain-containing protein</fullName>
    </recommendedName>
</protein>
<dbReference type="Gene3D" id="3.40.1190.20">
    <property type="match status" value="1"/>
</dbReference>
<evidence type="ECO:0000313" key="5">
    <source>
        <dbReference type="Proteomes" id="UP000663801"/>
    </source>
</evidence>